<evidence type="ECO:0000259" key="6">
    <source>
        <dbReference type="PROSITE" id="PS50113"/>
    </source>
</evidence>
<dbReference type="InterPro" id="IPR029787">
    <property type="entry name" value="Nucleotide_cyclase"/>
</dbReference>
<dbReference type="InterPro" id="IPR000700">
    <property type="entry name" value="PAS-assoc_C"/>
</dbReference>
<dbReference type="InterPro" id="IPR043128">
    <property type="entry name" value="Rev_trsase/Diguanyl_cyclase"/>
</dbReference>
<dbReference type="RefSeq" id="WP_162851713.1">
    <property type="nucleotide sequence ID" value="NZ_SNVV01000007.1"/>
</dbReference>
<dbReference type="Gene3D" id="3.30.450.350">
    <property type="entry name" value="CHASE domain"/>
    <property type="match status" value="1"/>
</dbReference>
<dbReference type="AlphaFoldDB" id="A0A4R6E3H2"/>
<feature type="domain" description="PAS" evidence="5">
    <location>
        <begin position="294"/>
        <end position="350"/>
    </location>
</feature>
<dbReference type="Gene3D" id="3.30.70.270">
    <property type="match status" value="1"/>
</dbReference>
<proteinExistence type="predicted"/>
<comment type="subcellular location">
    <subcellularLocation>
        <location evidence="1">Membrane</location>
    </subcellularLocation>
</comment>
<feature type="domain" description="PAC" evidence="6">
    <location>
        <begin position="493"/>
        <end position="545"/>
    </location>
</feature>
<dbReference type="Pfam" id="PF08448">
    <property type="entry name" value="PAS_4"/>
    <property type="match status" value="1"/>
</dbReference>
<dbReference type="GO" id="GO:0007165">
    <property type="term" value="P:signal transduction"/>
    <property type="evidence" value="ECO:0007669"/>
    <property type="project" value="UniProtKB-ARBA"/>
</dbReference>
<dbReference type="SMART" id="SM00086">
    <property type="entry name" value="PAC"/>
    <property type="match status" value="2"/>
</dbReference>
<dbReference type="PANTHER" id="PTHR44757:SF2">
    <property type="entry name" value="BIOFILM ARCHITECTURE MAINTENANCE PROTEIN MBAA"/>
    <property type="match status" value="1"/>
</dbReference>
<comment type="caution">
    <text evidence="9">The sequence shown here is derived from an EMBL/GenBank/DDBJ whole genome shotgun (WGS) entry which is preliminary data.</text>
</comment>
<organism evidence="9 10">
    <name type="scientific">Azoarcus indigens</name>
    <dbReference type="NCBI Taxonomy" id="29545"/>
    <lineage>
        <taxon>Bacteria</taxon>
        <taxon>Pseudomonadati</taxon>
        <taxon>Pseudomonadota</taxon>
        <taxon>Betaproteobacteria</taxon>
        <taxon>Rhodocyclales</taxon>
        <taxon>Zoogloeaceae</taxon>
        <taxon>Azoarcus</taxon>
    </lineage>
</organism>
<keyword evidence="10" id="KW-1185">Reference proteome</keyword>
<accession>A0A4R6E3H2</accession>
<dbReference type="SUPFAM" id="SSF55785">
    <property type="entry name" value="PYP-like sensor domain (PAS domain)"/>
    <property type="match status" value="2"/>
</dbReference>
<dbReference type="EMBL" id="SNVV01000007">
    <property type="protein sequence ID" value="TDN51368.1"/>
    <property type="molecule type" value="Genomic_DNA"/>
</dbReference>
<dbReference type="PANTHER" id="PTHR44757">
    <property type="entry name" value="DIGUANYLATE CYCLASE DGCP"/>
    <property type="match status" value="1"/>
</dbReference>
<evidence type="ECO:0000256" key="1">
    <source>
        <dbReference type="ARBA" id="ARBA00004370"/>
    </source>
</evidence>
<dbReference type="NCBIfam" id="TIGR00229">
    <property type="entry name" value="sensory_box"/>
    <property type="match status" value="2"/>
</dbReference>
<dbReference type="CDD" id="cd00130">
    <property type="entry name" value="PAS"/>
    <property type="match status" value="2"/>
</dbReference>
<evidence type="ECO:0000259" key="5">
    <source>
        <dbReference type="PROSITE" id="PS50112"/>
    </source>
</evidence>
<evidence type="ECO:0000313" key="9">
    <source>
        <dbReference type="EMBL" id="TDN51368.1"/>
    </source>
</evidence>
<dbReference type="PROSITE" id="PS50112">
    <property type="entry name" value="PAS"/>
    <property type="match status" value="2"/>
</dbReference>
<dbReference type="Gene3D" id="3.30.450.20">
    <property type="entry name" value="PAS domain"/>
    <property type="match status" value="2"/>
</dbReference>
<dbReference type="PROSITE" id="PS50887">
    <property type="entry name" value="GGDEF"/>
    <property type="match status" value="1"/>
</dbReference>
<evidence type="ECO:0000259" key="7">
    <source>
        <dbReference type="PROSITE" id="PS50839"/>
    </source>
</evidence>
<dbReference type="GO" id="GO:0003824">
    <property type="term" value="F:catalytic activity"/>
    <property type="evidence" value="ECO:0007669"/>
    <property type="project" value="UniProtKB-ARBA"/>
</dbReference>
<dbReference type="InterPro" id="IPR000160">
    <property type="entry name" value="GGDEF_dom"/>
</dbReference>
<feature type="domain" description="PAS" evidence="5">
    <location>
        <begin position="424"/>
        <end position="468"/>
    </location>
</feature>
<dbReference type="SMART" id="SM00267">
    <property type="entry name" value="GGDEF"/>
    <property type="match status" value="1"/>
</dbReference>
<dbReference type="InterPro" id="IPR001610">
    <property type="entry name" value="PAC"/>
</dbReference>
<feature type="domain" description="CHASE" evidence="7">
    <location>
        <begin position="107"/>
        <end position="200"/>
    </location>
</feature>
<evidence type="ECO:0000256" key="3">
    <source>
        <dbReference type="ARBA" id="ARBA00022989"/>
    </source>
</evidence>
<dbReference type="InterPro" id="IPR052155">
    <property type="entry name" value="Biofilm_reg_signaling"/>
</dbReference>
<dbReference type="NCBIfam" id="TIGR00254">
    <property type="entry name" value="GGDEF"/>
    <property type="match status" value="1"/>
</dbReference>
<dbReference type="InterPro" id="IPR013656">
    <property type="entry name" value="PAS_4"/>
</dbReference>
<keyword evidence="2" id="KW-0812">Transmembrane</keyword>
<dbReference type="SMART" id="SM00091">
    <property type="entry name" value="PAS"/>
    <property type="match status" value="2"/>
</dbReference>
<dbReference type="Pfam" id="PF03924">
    <property type="entry name" value="CHASE"/>
    <property type="match status" value="1"/>
</dbReference>
<sequence length="711" mass="75737">MRIGSRAVMSAALALVGVAAAVFVVIAGEMFEARLQERWRAERLSELAGLRARLEGELNGATNLTAGLVSYVAARGGISQQDFDLIARELLADQSLLRNITLAPDNVISMVYPMAGNEAAVGLDLLHHPVQGAATRRMLADGRAVLAGPVALVQGGRALIHRVPIHLTPPGAAPRSGRYWGLMSTPIDFDRLLVRSGLHEAELRYQIALRGVDGLGSGGAVFWGDGALFDDPAAFKLDVRVLDGEWDMAAMPLDGVPGLAAAVWRVRAAGAGVALFVLLLLWRFNRVAARLEDSEQLHRELAEQIHDVLFRTDAAGRLSYLNPAWQRLSGRAADESLGRHWTELLLAEDRVLAAARCERFLAAAAAGSGAVLFDERVRIADDAGRIHHLVVRAAFHRGVGGGGGDGGLVGVMADLTERQALAAQLALAARVFERSGEGIVVFDGEGRIASVNPAFTRLTGYPAEEVLGTGGEGVGGMELFAQVRQALGARDHWQGELEARHRGGGRFPVALSATLVRGEHGQAEHCIAIFSDISERRAQEASVRHLALHDGLTGLANRIQLSGRFDQAASLAEWDGRGMALLYFDLDAFKPVNDTHGHAVGDEVLRAVASRLRELVRQSDTVARVGGDEFVVLLAQVGGAGDALEAAGKLMDALNAPLLLDSGVFNLGASVGVSLYPQHGRTLDELLRAADRAMYHAKRGSHGLRRIAVAA</sequence>
<dbReference type="PROSITE" id="PS50839">
    <property type="entry name" value="CHASE"/>
    <property type="match status" value="1"/>
</dbReference>
<dbReference type="SMART" id="SM01079">
    <property type="entry name" value="CHASE"/>
    <property type="match status" value="1"/>
</dbReference>
<dbReference type="GO" id="GO:0016020">
    <property type="term" value="C:membrane"/>
    <property type="evidence" value="ECO:0007669"/>
    <property type="project" value="UniProtKB-SubCell"/>
</dbReference>
<keyword evidence="3" id="KW-1133">Transmembrane helix</keyword>
<dbReference type="InterPro" id="IPR000014">
    <property type="entry name" value="PAS"/>
</dbReference>
<dbReference type="SUPFAM" id="SSF55073">
    <property type="entry name" value="Nucleotide cyclase"/>
    <property type="match status" value="1"/>
</dbReference>
<evidence type="ECO:0000313" key="10">
    <source>
        <dbReference type="Proteomes" id="UP000295129"/>
    </source>
</evidence>
<name>A0A4R6E3H2_9RHOO</name>
<gene>
    <name evidence="9" type="ORF">C7389_107102</name>
</gene>
<evidence type="ECO:0000256" key="2">
    <source>
        <dbReference type="ARBA" id="ARBA00022692"/>
    </source>
</evidence>
<dbReference type="PROSITE" id="PS50113">
    <property type="entry name" value="PAC"/>
    <property type="match status" value="1"/>
</dbReference>
<evidence type="ECO:0000259" key="8">
    <source>
        <dbReference type="PROSITE" id="PS50887"/>
    </source>
</evidence>
<evidence type="ECO:0000256" key="4">
    <source>
        <dbReference type="ARBA" id="ARBA00023136"/>
    </source>
</evidence>
<keyword evidence="4" id="KW-0472">Membrane</keyword>
<dbReference type="InterPro" id="IPR042240">
    <property type="entry name" value="CHASE_sf"/>
</dbReference>
<dbReference type="Pfam" id="PF13426">
    <property type="entry name" value="PAS_9"/>
    <property type="match status" value="1"/>
</dbReference>
<reference evidence="9 10" key="1">
    <citation type="submission" date="2019-03" db="EMBL/GenBank/DDBJ databases">
        <title>Genomic Encyclopedia of Type Strains, Phase IV (KMG-IV): sequencing the most valuable type-strain genomes for metagenomic binning, comparative biology and taxonomic classification.</title>
        <authorList>
            <person name="Goeker M."/>
        </authorList>
    </citation>
    <scope>NUCLEOTIDE SEQUENCE [LARGE SCALE GENOMIC DNA]</scope>
    <source>
        <strain evidence="9 10">DSM 12121</strain>
    </source>
</reference>
<dbReference type="InterPro" id="IPR035965">
    <property type="entry name" value="PAS-like_dom_sf"/>
</dbReference>
<dbReference type="Pfam" id="PF00990">
    <property type="entry name" value="GGDEF"/>
    <property type="match status" value="1"/>
</dbReference>
<dbReference type="InterPro" id="IPR006189">
    <property type="entry name" value="CHASE_dom"/>
</dbReference>
<protein>
    <submittedName>
        <fullName evidence="9">PAS domain S-box-containing protein/diguanylate cyclase (GGDEF)-like protein</fullName>
    </submittedName>
</protein>
<feature type="domain" description="GGDEF" evidence="8">
    <location>
        <begin position="577"/>
        <end position="711"/>
    </location>
</feature>
<dbReference type="CDD" id="cd01949">
    <property type="entry name" value="GGDEF"/>
    <property type="match status" value="1"/>
</dbReference>
<dbReference type="Proteomes" id="UP000295129">
    <property type="component" value="Unassembled WGS sequence"/>
</dbReference>